<accession>A0A645J1T1</accession>
<dbReference type="EMBL" id="VSSQ01129420">
    <property type="protein sequence ID" value="MPN57638.1"/>
    <property type="molecule type" value="Genomic_DNA"/>
</dbReference>
<dbReference type="AlphaFoldDB" id="A0A645J1T1"/>
<reference evidence="1" key="1">
    <citation type="submission" date="2019-08" db="EMBL/GenBank/DDBJ databases">
        <authorList>
            <person name="Kucharzyk K."/>
            <person name="Murdoch R.W."/>
            <person name="Higgins S."/>
            <person name="Loffler F."/>
        </authorList>
    </citation>
    <scope>NUCLEOTIDE SEQUENCE</scope>
</reference>
<sequence length="60" mass="6672">MSDMDFDIAVFQLSGIGGLNHIGAFHFEALVQGHPCQSAHAAAPDTDEKYLFNWTIEFLF</sequence>
<name>A0A645J1T1_9ZZZZ</name>
<comment type="caution">
    <text evidence="1">The sequence shown here is derived from an EMBL/GenBank/DDBJ whole genome shotgun (WGS) entry which is preliminary data.</text>
</comment>
<protein>
    <submittedName>
        <fullName evidence="1">Uncharacterized protein</fullName>
    </submittedName>
</protein>
<evidence type="ECO:0000313" key="1">
    <source>
        <dbReference type="EMBL" id="MPN57638.1"/>
    </source>
</evidence>
<organism evidence="1">
    <name type="scientific">bioreactor metagenome</name>
    <dbReference type="NCBI Taxonomy" id="1076179"/>
    <lineage>
        <taxon>unclassified sequences</taxon>
        <taxon>metagenomes</taxon>
        <taxon>ecological metagenomes</taxon>
    </lineage>
</organism>
<proteinExistence type="predicted"/>
<gene>
    <name evidence="1" type="ORF">SDC9_205332</name>
</gene>